<dbReference type="AlphaFoldDB" id="A0AA43QLH1"/>
<feature type="region of interest" description="Disordered" evidence="6">
    <location>
        <begin position="344"/>
        <end position="366"/>
    </location>
</feature>
<feature type="domain" description="Rhodopsin" evidence="8">
    <location>
        <begin position="2"/>
        <end position="211"/>
    </location>
</feature>
<name>A0AA43QLH1_9LECA</name>
<proteinExistence type="inferred from homology"/>
<accession>A0AA43QLH1</accession>
<evidence type="ECO:0000256" key="5">
    <source>
        <dbReference type="ARBA" id="ARBA00038359"/>
    </source>
</evidence>
<comment type="caution">
    <text evidence="9">The sequence shown here is derived from an EMBL/GenBank/DDBJ whole genome shotgun (WGS) entry which is preliminary data.</text>
</comment>
<keyword evidence="10" id="KW-1185">Reference proteome</keyword>
<evidence type="ECO:0000259" key="8">
    <source>
        <dbReference type="Pfam" id="PF20684"/>
    </source>
</evidence>
<protein>
    <recommendedName>
        <fullName evidence="8">Rhodopsin domain-containing protein</fullName>
    </recommendedName>
</protein>
<organism evidence="9 10">
    <name type="scientific">Ramalina farinacea</name>
    <dbReference type="NCBI Taxonomy" id="258253"/>
    <lineage>
        <taxon>Eukaryota</taxon>
        <taxon>Fungi</taxon>
        <taxon>Dikarya</taxon>
        <taxon>Ascomycota</taxon>
        <taxon>Pezizomycotina</taxon>
        <taxon>Lecanoromycetes</taxon>
        <taxon>OSLEUM clade</taxon>
        <taxon>Lecanoromycetidae</taxon>
        <taxon>Lecanorales</taxon>
        <taxon>Lecanorineae</taxon>
        <taxon>Ramalinaceae</taxon>
        <taxon>Ramalina</taxon>
    </lineage>
</organism>
<dbReference type="EMBL" id="JAPUFD010000006">
    <property type="protein sequence ID" value="MDI1488032.1"/>
    <property type="molecule type" value="Genomic_DNA"/>
</dbReference>
<keyword evidence="4 7" id="KW-0472">Membrane</keyword>
<dbReference type="InterPro" id="IPR049326">
    <property type="entry name" value="Rhodopsin_dom_fungi"/>
</dbReference>
<evidence type="ECO:0000256" key="6">
    <source>
        <dbReference type="SAM" id="MobiDB-lite"/>
    </source>
</evidence>
<feature type="transmembrane region" description="Helical" evidence="7">
    <location>
        <begin position="62"/>
        <end position="82"/>
    </location>
</feature>
<gene>
    <name evidence="9" type="ORF">OHK93_007306</name>
</gene>
<evidence type="ECO:0000313" key="9">
    <source>
        <dbReference type="EMBL" id="MDI1488032.1"/>
    </source>
</evidence>
<dbReference type="Pfam" id="PF20684">
    <property type="entry name" value="Fung_rhodopsin"/>
    <property type="match status" value="1"/>
</dbReference>
<comment type="similarity">
    <text evidence="5">Belongs to the SAT4 family.</text>
</comment>
<dbReference type="InterPro" id="IPR052337">
    <property type="entry name" value="SAT4-like"/>
</dbReference>
<feature type="transmembrane region" description="Helical" evidence="7">
    <location>
        <begin position="144"/>
        <end position="163"/>
    </location>
</feature>
<evidence type="ECO:0000256" key="3">
    <source>
        <dbReference type="ARBA" id="ARBA00022989"/>
    </source>
</evidence>
<reference evidence="9" key="1">
    <citation type="journal article" date="2023" name="Genome Biol. Evol.">
        <title>First Whole Genome Sequence and Flow Cytometry Genome Size Data for the Lichen-Forming Fungus Ramalina farinacea (Ascomycota).</title>
        <authorList>
            <person name="Llewellyn T."/>
            <person name="Mian S."/>
            <person name="Hill R."/>
            <person name="Leitch I.J."/>
            <person name="Gaya E."/>
        </authorList>
    </citation>
    <scope>NUCLEOTIDE SEQUENCE</scope>
    <source>
        <strain evidence="9">LIQ254RAFAR</strain>
    </source>
</reference>
<dbReference type="PANTHER" id="PTHR33048:SF55">
    <property type="entry name" value="INTEGRAL MEMBRANE PROTEIN"/>
    <property type="match status" value="1"/>
</dbReference>
<evidence type="ECO:0000256" key="2">
    <source>
        <dbReference type="ARBA" id="ARBA00022692"/>
    </source>
</evidence>
<evidence type="ECO:0000256" key="1">
    <source>
        <dbReference type="ARBA" id="ARBA00004141"/>
    </source>
</evidence>
<dbReference type="PANTHER" id="PTHR33048">
    <property type="entry name" value="PTH11-LIKE INTEGRAL MEMBRANE PROTEIN (AFU_ORTHOLOGUE AFUA_5G11245)"/>
    <property type="match status" value="1"/>
</dbReference>
<sequence length="366" mass="40406">MLAVTNGYGKHVTELSHEQVKMAFRWFFGAQITYKTSIFLYKESMLFLYLRIFPSKPFKHACYTLIALVTASGIAFTLVTIWQCKPIPAFWDKSLLGPAHPGNHCFDSEAFWFSYSVINIILDFFILLLPVHEILKLQLPMREKIALIGVFGLGLFVCATTIIRTTTLASSAQSQATDPTWGVIPATIWSVVEANTGTICACLPILKGPLQYLFPRIFAGVHSSHYHRHHNNKNGHHDVTGGNGRYQYHMSGGPLGSHEKGYMKHHKRISGGQPGGGANPMAFELEKTRGGKAAYHQWGLQSGVGAKELESLQSSSRESEERLTAAVANGGEGVILRTTDVDVTSQYKGGNKGLNKELPPPKVHLR</sequence>
<keyword evidence="3 7" id="KW-1133">Transmembrane helix</keyword>
<evidence type="ECO:0000256" key="7">
    <source>
        <dbReference type="SAM" id="Phobius"/>
    </source>
</evidence>
<evidence type="ECO:0000313" key="10">
    <source>
        <dbReference type="Proteomes" id="UP001161017"/>
    </source>
</evidence>
<dbReference type="GO" id="GO:0016020">
    <property type="term" value="C:membrane"/>
    <property type="evidence" value="ECO:0007669"/>
    <property type="project" value="UniProtKB-SubCell"/>
</dbReference>
<feature type="transmembrane region" description="Helical" evidence="7">
    <location>
        <begin position="110"/>
        <end position="132"/>
    </location>
</feature>
<comment type="subcellular location">
    <subcellularLocation>
        <location evidence="1">Membrane</location>
        <topology evidence="1">Multi-pass membrane protein</topology>
    </subcellularLocation>
</comment>
<keyword evidence="2 7" id="KW-0812">Transmembrane</keyword>
<dbReference type="Proteomes" id="UP001161017">
    <property type="component" value="Unassembled WGS sequence"/>
</dbReference>
<evidence type="ECO:0000256" key="4">
    <source>
        <dbReference type="ARBA" id="ARBA00023136"/>
    </source>
</evidence>